<organism evidence="5 6">
    <name type="scientific">Botrimarina hoheduenensis</name>
    <dbReference type="NCBI Taxonomy" id="2528000"/>
    <lineage>
        <taxon>Bacteria</taxon>
        <taxon>Pseudomonadati</taxon>
        <taxon>Planctomycetota</taxon>
        <taxon>Planctomycetia</taxon>
        <taxon>Pirellulales</taxon>
        <taxon>Lacipirellulaceae</taxon>
        <taxon>Botrimarina</taxon>
    </lineage>
</organism>
<name>A0A5C5W8L4_9BACT</name>
<evidence type="ECO:0000256" key="1">
    <source>
        <dbReference type="ARBA" id="ARBA00022603"/>
    </source>
</evidence>
<keyword evidence="3" id="KW-0949">S-adenosyl-L-methionine</keyword>
<evidence type="ECO:0000256" key="3">
    <source>
        <dbReference type="ARBA" id="ARBA00022691"/>
    </source>
</evidence>
<dbReference type="CDD" id="cd02440">
    <property type="entry name" value="AdoMet_MTases"/>
    <property type="match status" value="1"/>
</dbReference>
<evidence type="ECO:0000256" key="2">
    <source>
        <dbReference type="ARBA" id="ARBA00022679"/>
    </source>
</evidence>
<dbReference type="InterPro" id="IPR013217">
    <property type="entry name" value="Methyltransf_12"/>
</dbReference>
<dbReference type="InterPro" id="IPR029063">
    <property type="entry name" value="SAM-dependent_MTases_sf"/>
</dbReference>
<comment type="caution">
    <text evidence="5">The sequence shown here is derived from an EMBL/GenBank/DDBJ whole genome shotgun (WGS) entry which is preliminary data.</text>
</comment>
<dbReference type="AlphaFoldDB" id="A0A5C5W8L4"/>
<keyword evidence="2" id="KW-0808">Transferase</keyword>
<dbReference type="PANTHER" id="PTHR43464:SF19">
    <property type="entry name" value="UBIQUINONE BIOSYNTHESIS O-METHYLTRANSFERASE, MITOCHONDRIAL"/>
    <property type="match status" value="1"/>
</dbReference>
<proteinExistence type="predicted"/>
<sequence length="243" mass="26398">MTAIAYRWNRTDAATAYDAAAPHIHPHYHVVQAAVLSALPRTVREVVDLGGGSGRLAEQILEEFPAARVTIVDPSEPFLALAEERLERFAGRFQTVPQSAQGEWRSDTPTPDAIVSTSALHHLDSSEKNAVFAACRAALEPGGVFINGDEYRPPSDAAYRADLEAWGAHMNAALALGAIPPSFGATIKSWHERNLEDFGGPRTSGDDCHETIEEQIARLYGAGFHSAEAIWKESLWGVVMAQR</sequence>
<dbReference type="GO" id="GO:0008168">
    <property type="term" value="F:methyltransferase activity"/>
    <property type="evidence" value="ECO:0007669"/>
    <property type="project" value="UniProtKB-KW"/>
</dbReference>
<keyword evidence="1" id="KW-0489">Methyltransferase</keyword>
<dbReference type="EMBL" id="SJPH01000003">
    <property type="protein sequence ID" value="TWT46525.1"/>
    <property type="molecule type" value="Genomic_DNA"/>
</dbReference>
<dbReference type="OrthoDB" id="465705at2"/>
<dbReference type="Gene3D" id="3.40.50.150">
    <property type="entry name" value="Vaccinia Virus protein VP39"/>
    <property type="match status" value="1"/>
</dbReference>
<evidence type="ECO:0000313" key="5">
    <source>
        <dbReference type="EMBL" id="TWT46525.1"/>
    </source>
</evidence>
<dbReference type="GO" id="GO:0032259">
    <property type="term" value="P:methylation"/>
    <property type="evidence" value="ECO:0007669"/>
    <property type="project" value="UniProtKB-KW"/>
</dbReference>
<dbReference type="Proteomes" id="UP000318995">
    <property type="component" value="Unassembled WGS sequence"/>
</dbReference>
<dbReference type="SUPFAM" id="SSF53335">
    <property type="entry name" value="S-adenosyl-L-methionine-dependent methyltransferases"/>
    <property type="match status" value="1"/>
</dbReference>
<keyword evidence="6" id="KW-1185">Reference proteome</keyword>
<reference evidence="5 6" key="1">
    <citation type="submission" date="2019-02" db="EMBL/GenBank/DDBJ databases">
        <title>Deep-cultivation of Planctomycetes and their phenomic and genomic characterization uncovers novel biology.</title>
        <authorList>
            <person name="Wiegand S."/>
            <person name="Jogler M."/>
            <person name="Boedeker C."/>
            <person name="Pinto D."/>
            <person name="Vollmers J."/>
            <person name="Rivas-Marin E."/>
            <person name="Kohn T."/>
            <person name="Peeters S.H."/>
            <person name="Heuer A."/>
            <person name="Rast P."/>
            <person name="Oberbeckmann S."/>
            <person name="Bunk B."/>
            <person name="Jeske O."/>
            <person name="Meyerdierks A."/>
            <person name="Storesund J.E."/>
            <person name="Kallscheuer N."/>
            <person name="Luecker S."/>
            <person name="Lage O.M."/>
            <person name="Pohl T."/>
            <person name="Merkel B.J."/>
            <person name="Hornburger P."/>
            <person name="Mueller R.-W."/>
            <person name="Bruemmer F."/>
            <person name="Labrenz M."/>
            <person name="Spormann A.M."/>
            <person name="Op Den Camp H."/>
            <person name="Overmann J."/>
            <person name="Amann R."/>
            <person name="Jetten M.S.M."/>
            <person name="Mascher T."/>
            <person name="Medema M.H."/>
            <person name="Devos D.P."/>
            <person name="Kaster A.-K."/>
            <person name="Ovreas L."/>
            <person name="Rohde M."/>
            <person name="Galperin M.Y."/>
            <person name="Jogler C."/>
        </authorList>
    </citation>
    <scope>NUCLEOTIDE SEQUENCE [LARGE SCALE GENOMIC DNA]</scope>
    <source>
        <strain evidence="5 6">Pla111</strain>
    </source>
</reference>
<protein>
    <recommendedName>
        <fullName evidence="4">Methyltransferase type 12 domain-containing protein</fullName>
    </recommendedName>
</protein>
<dbReference type="PANTHER" id="PTHR43464">
    <property type="entry name" value="METHYLTRANSFERASE"/>
    <property type="match status" value="1"/>
</dbReference>
<evidence type="ECO:0000259" key="4">
    <source>
        <dbReference type="Pfam" id="PF08242"/>
    </source>
</evidence>
<accession>A0A5C5W8L4</accession>
<dbReference type="Pfam" id="PF08242">
    <property type="entry name" value="Methyltransf_12"/>
    <property type="match status" value="1"/>
</dbReference>
<dbReference type="RefSeq" id="WP_146573115.1">
    <property type="nucleotide sequence ID" value="NZ_SJPH01000003.1"/>
</dbReference>
<evidence type="ECO:0000313" key="6">
    <source>
        <dbReference type="Proteomes" id="UP000318995"/>
    </source>
</evidence>
<gene>
    <name evidence="5" type="ORF">Pla111_16210</name>
</gene>
<feature type="domain" description="Methyltransferase type 12" evidence="4">
    <location>
        <begin position="47"/>
        <end position="145"/>
    </location>
</feature>